<reference evidence="2 3" key="1">
    <citation type="submission" date="2018-08" db="EMBL/GenBank/DDBJ databases">
        <title>Genome analysis of the thermophilic bacterium of the candidate phylum Aminicenantes from deep subsurface aquifer revealed its physiology and ecological role.</title>
        <authorList>
            <person name="Kadnikov V.V."/>
            <person name="Mardanov A.V."/>
            <person name="Beletsky A.V."/>
            <person name="Karnachuk O.V."/>
            <person name="Ravin N.V."/>
        </authorList>
    </citation>
    <scope>NUCLEOTIDE SEQUENCE [LARGE SCALE GENOMIC DNA]</scope>
    <source>
        <strain evidence="2">BY38</strain>
    </source>
</reference>
<dbReference type="AlphaFoldDB" id="A0A3E2BL85"/>
<organism evidence="2 3">
    <name type="scientific">Candidatus Saccharicenans subterraneus</name>
    <dbReference type="NCBI Taxonomy" id="2508984"/>
    <lineage>
        <taxon>Bacteria</taxon>
        <taxon>Candidatus Aminicenantota</taxon>
        <taxon>Candidatus Aminicenantia</taxon>
        <taxon>Candidatus Aminicenantales</taxon>
        <taxon>Candidatus Saccharicenantaceae</taxon>
        <taxon>Candidatus Saccharicenans</taxon>
    </lineage>
</organism>
<evidence type="ECO:0000256" key="1">
    <source>
        <dbReference type="SAM" id="MobiDB-lite"/>
    </source>
</evidence>
<gene>
    <name evidence="2" type="ORF">OP8BY_0287</name>
</gene>
<accession>A0A3E2BL85</accession>
<feature type="compositionally biased region" description="Low complexity" evidence="1">
    <location>
        <begin position="30"/>
        <end position="47"/>
    </location>
</feature>
<sequence length="164" mass="17882">MRKISILVLALLIAGISGWLTPVSGQEVQQTGQQQEQQQETIISPQQALSTLPPRASYNPGGRRDPFKDLIGPGKGGGKTTVAEGQLTIDNATLVGIVKTPKSFVAIVSGPQEFPYFLKIGDRLADGYVYSISASQVVFRKTHERGIPLMRPRDVVKEINPEER</sequence>
<name>A0A3E2BL85_9BACT</name>
<protein>
    <submittedName>
        <fullName evidence="2">Uncharacterized protein</fullName>
    </submittedName>
</protein>
<dbReference type="Proteomes" id="UP000257323">
    <property type="component" value="Unassembled WGS sequence"/>
</dbReference>
<proteinExistence type="predicted"/>
<evidence type="ECO:0000313" key="3">
    <source>
        <dbReference type="Proteomes" id="UP000257323"/>
    </source>
</evidence>
<dbReference type="EMBL" id="QUAH01000009">
    <property type="protein sequence ID" value="RFT15397.1"/>
    <property type="molecule type" value="Genomic_DNA"/>
</dbReference>
<evidence type="ECO:0000313" key="2">
    <source>
        <dbReference type="EMBL" id="RFT15397.1"/>
    </source>
</evidence>
<feature type="region of interest" description="Disordered" evidence="1">
    <location>
        <begin position="30"/>
        <end position="64"/>
    </location>
</feature>
<comment type="caution">
    <text evidence="2">The sequence shown here is derived from an EMBL/GenBank/DDBJ whole genome shotgun (WGS) entry which is preliminary data.</text>
</comment>